<dbReference type="AlphaFoldDB" id="L0R6B0"/>
<dbReference type="eggNOG" id="COG5004">
    <property type="taxonomic scope" value="Bacteria"/>
</dbReference>
<dbReference type="STRING" id="1121451.DESAM_10253"/>
<accession>L0R6B0</accession>
<dbReference type="PATRIC" id="fig|1121451.3.peg.235"/>
<name>L0R6B0_9BACT</name>
<reference evidence="1 2" key="1">
    <citation type="submission" date="2012-10" db="EMBL/GenBank/DDBJ databases">
        <authorList>
            <person name="Genoscope - CEA"/>
        </authorList>
    </citation>
    <scope>NUCLEOTIDE SEQUENCE [LARGE SCALE GENOMIC DNA]</scope>
    <source>
        <strain evidence="2">AM13 / DSM 14728</strain>
    </source>
</reference>
<proteinExistence type="predicted"/>
<dbReference type="OrthoDB" id="8759063at2"/>
<dbReference type="HOGENOM" id="CLU_175462_1_1_7"/>
<dbReference type="Proteomes" id="UP000010808">
    <property type="component" value="Chromosome"/>
</dbReference>
<dbReference type="KEGG" id="dhy:DESAM_10253"/>
<evidence type="ECO:0000313" key="1">
    <source>
        <dbReference type="EMBL" id="CCO22234.1"/>
    </source>
</evidence>
<organism evidence="1 2">
    <name type="scientific">Maridesulfovibrio hydrothermalis AM13 = DSM 14728</name>
    <dbReference type="NCBI Taxonomy" id="1121451"/>
    <lineage>
        <taxon>Bacteria</taxon>
        <taxon>Pseudomonadati</taxon>
        <taxon>Thermodesulfobacteriota</taxon>
        <taxon>Desulfovibrionia</taxon>
        <taxon>Desulfovibrionales</taxon>
        <taxon>Desulfovibrionaceae</taxon>
        <taxon>Maridesulfovibrio</taxon>
    </lineage>
</organism>
<dbReference type="Pfam" id="PF05489">
    <property type="entry name" value="Phage_tail_X"/>
    <property type="match status" value="1"/>
</dbReference>
<keyword evidence="2" id="KW-1185">Reference proteome</keyword>
<dbReference type="EMBL" id="FO203522">
    <property type="protein sequence ID" value="CCO22234.1"/>
    <property type="molecule type" value="Genomic_DNA"/>
</dbReference>
<evidence type="ECO:0000313" key="2">
    <source>
        <dbReference type="Proteomes" id="UP000010808"/>
    </source>
</evidence>
<protein>
    <submittedName>
        <fullName evidence="1">Tail protein X</fullName>
    </submittedName>
</protein>
<dbReference type="RefSeq" id="WP_015334844.1">
    <property type="nucleotide sequence ID" value="NC_020055.1"/>
</dbReference>
<gene>
    <name evidence="1" type="primary">X</name>
    <name evidence="1" type="ORF">DESAM_10253</name>
</gene>
<dbReference type="InterPro" id="IPR008861">
    <property type="entry name" value="GpX-like"/>
</dbReference>
<sequence length="70" mass="7658">MIKYLTADKDMLDALCFKFYGREDAVTAVLEANPGLGRKGPVLEAGITIIFPDLPEATTEPDTATVKLWD</sequence>